<dbReference type="PRINTS" id="PR00455">
    <property type="entry name" value="HTHTETR"/>
</dbReference>
<proteinExistence type="predicted"/>
<keyword evidence="1" id="KW-0805">Transcription regulation</keyword>
<feature type="region of interest" description="Disordered" evidence="5">
    <location>
        <begin position="1"/>
        <end position="27"/>
    </location>
</feature>
<evidence type="ECO:0000256" key="3">
    <source>
        <dbReference type="ARBA" id="ARBA00023163"/>
    </source>
</evidence>
<gene>
    <name evidence="7" type="ORF">HD595_008559</name>
</gene>
<keyword evidence="3" id="KW-0804">Transcription</keyword>
<evidence type="ECO:0000256" key="4">
    <source>
        <dbReference type="PROSITE-ProRule" id="PRU00335"/>
    </source>
</evidence>
<dbReference type="InterPro" id="IPR036271">
    <property type="entry name" value="Tet_transcr_reg_TetR-rel_C_sf"/>
</dbReference>
<dbReference type="InterPro" id="IPR041490">
    <property type="entry name" value="KstR2_TetR_C"/>
</dbReference>
<organism evidence="7 8">
    <name type="scientific">Nonomuraea roseoviolacea subsp. carminata</name>
    <dbReference type="NCBI Taxonomy" id="160689"/>
    <lineage>
        <taxon>Bacteria</taxon>
        <taxon>Bacillati</taxon>
        <taxon>Actinomycetota</taxon>
        <taxon>Actinomycetes</taxon>
        <taxon>Streptosporangiales</taxon>
        <taxon>Streptosporangiaceae</taxon>
        <taxon>Nonomuraea</taxon>
    </lineage>
</organism>
<dbReference type="Pfam" id="PF17932">
    <property type="entry name" value="TetR_C_24"/>
    <property type="match status" value="1"/>
</dbReference>
<keyword evidence="8" id="KW-1185">Reference proteome</keyword>
<keyword evidence="2 4" id="KW-0238">DNA-binding</keyword>
<dbReference type="Pfam" id="PF00440">
    <property type="entry name" value="TetR_N"/>
    <property type="match status" value="1"/>
</dbReference>
<evidence type="ECO:0000256" key="5">
    <source>
        <dbReference type="SAM" id="MobiDB-lite"/>
    </source>
</evidence>
<accession>A0ABT1KFL6</accession>
<reference evidence="7 8" key="1">
    <citation type="submission" date="2022-06" db="EMBL/GenBank/DDBJ databases">
        <title>Sequencing the genomes of 1000 actinobacteria strains.</title>
        <authorList>
            <person name="Klenk H.-P."/>
        </authorList>
    </citation>
    <scope>NUCLEOTIDE SEQUENCE [LARGE SCALE GENOMIC DNA]</scope>
    <source>
        <strain evidence="7 8">DSM 44170</strain>
    </source>
</reference>
<evidence type="ECO:0000313" key="7">
    <source>
        <dbReference type="EMBL" id="MCP2352437.1"/>
    </source>
</evidence>
<feature type="domain" description="HTH tetR-type" evidence="6">
    <location>
        <begin position="29"/>
        <end position="89"/>
    </location>
</feature>
<dbReference type="PROSITE" id="PS50977">
    <property type="entry name" value="HTH_TETR_2"/>
    <property type="match status" value="1"/>
</dbReference>
<dbReference type="InterPro" id="IPR001647">
    <property type="entry name" value="HTH_TetR"/>
</dbReference>
<dbReference type="RefSeq" id="WP_253779835.1">
    <property type="nucleotide sequence ID" value="NZ_BAAAVE010000027.1"/>
</dbReference>
<feature type="DNA-binding region" description="H-T-H motif" evidence="4">
    <location>
        <begin position="52"/>
        <end position="71"/>
    </location>
</feature>
<dbReference type="Gene3D" id="1.10.357.10">
    <property type="entry name" value="Tetracycline Repressor, domain 2"/>
    <property type="match status" value="1"/>
</dbReference>
<dbReference type="PANTHER" id="PTHR30055">
    <property type="entry name" value="HTH-TYPE TRANSCRIPTIONAL REGULATOR RUTR"/>
    <property type="match status" value="1"/>
</dbReference>
<evidence type="ECO:0000256" key="2">
    <source>
        <dbReference type="ARBA" id="ARBA00023125"/>
    </source>
</evidence>
<evidence type="ECO:0000313" key="8">
    <source>
        <dbReference type="Proteomes" id="UP001320766"/>
    </source>
</evidence>
<dbReference type="InterPro" id="IPR009057">
    <property type="entry name" value="Homeodomain-like_sf"/>
</dbReference>
<evidence type="ECO:0000256" key="1">
    <source>
        <dbReference type="ARBA" id="ARBA00023015"/>
    </source>
</evidence>
<sequence>MATTNQTGGSQRTKGGRMKATSTRRAQSARTELGLLRTACWLFSERGFHGTGIRDISEAAGVAVSAMYYYASSKDELLEAVSRRVMDALTTASAQTVADVDDPAERLAALMAVHVAFHARNPRAAKVADHEFQALTGAARRDIQRMRDAYEEVWADTLRAGVEAGVFKDRGSVARLAMLQMATGVAQWFRPTGELGIAELCERFADMGLALMGANRDGRPLEARDLRVPEPDTLLERVELAIEPRRKPSGL</sequence>
<name>A0ABT1KFL6_9ACTN</name>
<dbReference type="SUPFAM" id="SSF48498">
    <property type="entry name" value="Tetracyclin repressor-like, C-terminal domain"/>
    <property type="match status" value="1"/>
</dbReference>
<comment type="caution">
    <text evidence="7">The sequence shown here is derived from an EMBL/GenBank/DDBJ whole genome shotgun (WGS) entry which is preliminary data.</text>
</comment>
<feature type="compositionally biased region" description="Polar residues" evidence="5">
    <location>
        <begin position="1"/>
        <end position="13"/>
    </location>
</feature>
<dbReference type="EMBL" id="JAMZEC010000001">
    <property type="protein sequence ID" value="MCP2352437.1"/>
    <property type="molecule type" value="Genomic_DNA"/>
</dbReference>
<dbReference type="InterPro" id="IPR050109">
    <property type="entry name" value="HTH-type_TetR-like_transc_reg"/>
</dbReference>
<evidence type="ECO:0000259" key="6">
    <source>
        <dbReference type="PROSITE" id="PS50977"/>
    </source>
</evidence>
<dbReference type="SUPFAM" id="SSF46689">
    <property type="entry name" value="Homeodomain-like"/>
    <property type="match status" value="1"/>
</dbReference>
<protein>
    <submittedName>
        <fullName evidence="7">AcrR family transcriptional regulator</fullName>
    </submittedName>
</protein>
<dbReference type="Proteomes" id="UP001320766">
    <property type="component" value="Unassembled WGS sequence"/>
</dbReference>
<dbReference type="Gene3D" id="1.10.10.60">
    <property type="entry name" value="Homeodomain-like"/>
    <property type="match status" value="1"/>
</dbReference>
<dbReference type="PANTHER" id="PTHR30055:SF234">
    <property type="entry name" value="HTH-TYPE TRANSCRIPTIONAL REGULATOR BETI"/>
    <property type="match status" value="1"/>
</dbReference>